<dbReference type="AlphaFoldDB" id="A0A5K1FYI8"/>
<keyword evidence="1" id="KW-0175">Coiled coil</keyword>
<dbReference type="OMA" id="EAYNSWA"/>
<dbReference type="OrthoDB" id="992831at2759"/>
<evidence type="ECO:0000256" key="1">
    <source>
        <dbReference type="SAM" id="Coils"/>
    </source>
</evidence>
<dbReference type="Gramene" id="NC8G0213830.1">
    <property type="protein sequence ID" value="NC8G0213830.1:cds"/>
    <property type="gene ID" value="NC8G0213830"/>
</dbReference>
<organism evidence="2">
    <name type="scientific">Nymphaea colorata</name>
    <name type="common">pocket water lily</name>
    <dbReference type="NCBI Taxonomy" id="210225"/>
    <lineage>
        <taxon>Eukaryota</taxon>
        <taxon>Viridiplantae</taxon>
        <taxon>Streptophyta</taxon>
        <taxon>Embryophyta</taxon>
        <taxon>Tracheophyta</taxon>
        <taxon>Spermatophyta</taxon>
        <taxon>Magnoliopsida</taxon>
        <taxon>Nymphaeales</taxon>
        <taxon>Nymphaeaceae</taxon>
        <taxon>Nymphaea</taxon>
    </lineage>
</organism>
<dbReference type="PANTHER" id="PTHR37707">
    <property type="entry name" value="MATERNAL EFFECT EMBRYO ARREST 9"/>
    <property type="match status" value="1"/>
</dbReference>
<gene>
    <name evidence="2" type="ORF">NYM_LOCUS25307</name>
</gene>
<reference evidence="2" key="1">
    <citation type="submission" date="2019-09" db="EMBL/GenBank/DDBJ databases">
        <authorList>
            <person name="Zhang L."/>
        </authorList>
    </citation>
    <scope>NUCLEOTIDE SEQUENCE</scope>
</reference>
<name>A0A5K1FYI8_9MAGN</name>
<feature type="coiled-coil region" evidence="1">
    <location>
        <begin position="45"/>
        <end position="72"/>
    </location>
</feature>
<dbReference type="PANTHER" id="PTHR37707:SF1">
    <property type="entry name" value="MATERNAL EFFECT EMBRYO ARREST 9"/>
    <property type="match status" value="1"/>
</dbReference>
<accession>A0A5K1FYI8</accession>
<sequence length="148" mass="15963">MDHLLSQFSLLSDEALTDKNFDPKRVEDLMAAFEQEAMASWAAMEAEADEMAREAEASLRAAEAQFESLIAQSMMELESLGRLHGSAMAEMRSLVNGAEAARKMGKYMMSAPSAASRKYADAAVASSATVKSAWVGGDARQSGRIHPN</sequence>
<dbReference type="EMBL" id="LR721786">
    <property type="protein sequence ID" value="VVW68889.1"/>
    <property type="molecule type" value="Genomic_DNA"/>
</dbReference>
<proteinExistence type="predicted"/>
<protein>
    <submittedName>
        <fullName evidence="2">Uncharacterized protein</fullName>
    </submittedName>
</protein>
<evidence type="ECO:0000313" key="2">
    <source>
        <dbReference type="EMBL" id="VVW68889.1"/>
    </source>
</evidence>